<dbReference type="Proteomes" id="UP000250796">
    <property type="component" value="Chromosome MESINF"/>
</dbReference>
<dbReference type="NCBIfam" id="TIGR01405">
    <property type="entry name" value="polC_Gram_pos"/>
    <property type="match status" value="1"/>
</dbReference>
<name>A0A7Z7LEP5_9BACT</name>
<dbReference type="Pfam" id="PF02811">
    <property type="entry name" value="PHP"/>
    <property type="match status" value="1"/>
</dbReference>
<comment type="similarity">
    <text evidence="11">Belongs to the DNA polymerase type-C family. PolC subfamily.</text>
</comment>
<feature type="domain" description="Exonuclease" evidence="12">
    <location>
        <begin position="401"/>
        <end position="566"/>
    </location>
</feature>
<evidence type="ECO:0000256" key="7">
    <source>
        <dbReference type="ARBA" id="ARBA00022801"/>
    </source>
</evidence>
<protein>
    <recommendedName>
        <fullName evidence="11">DNA polymerase III PolC-type</fullName>
        <shortName evidence="11">PolIII</shortName>
        <ecNumber evidence="11">2.7.7.7</ecNumber>
    </recommendedName>
</protein>
<dbReference type="InterPro" id="IPR036397">
    <property type="entry name" value="RNaseH_sf"/>
</dbReference>
<comment type="catalytic activity">
    <reaction evidence="10 11">
        <text>DNA(n) + a 2'-deoxyribonucleoside 5'-triphosphate = DNA(n+1) + diphosphate</text>
        <dbReference type="Rhea" id="RHEA:22508"/>
        <dbReference type="Rhea" id="RHEA-COMP:17339"/>
        <dbReference type="Rhea" id="RHEA-COMP:17340"/>
        <dbReference type="ChEBI" id="CHEBI:33019"/>
        <dbReference type="ChEBI" id="CHEBI:61560"/>
        <dbReference type="ChEBI" id="CHEBI:173112"/>
        <dbReference type="EC" id="2.7.7.7"/>
    </reaction>
</comment>
<evidence type="ECO:0000313" key="14">
    <source>
        <dbReference type="EMBL" id="SSC12476.1"/>
    </source>
</evidence>
<dbReference type="Pfam" id="PF17657">
    <property type="entry name" value="DNA_pol3_finger"/>
    <property type="match status" value="1"/>
</dbReference>
<comment type="function">
    <text evidence="1 11">Required for replicative DNA synthesis. This DNA polymerase also exhibits 3' to 5' exonuclease activity.</text>
</comment>
<dbReference type="Gene3D" id="6.10.140.1510">
    <property type="match status" value="1"/>
</dbReference>
<dbReference type="GO" id="GO:0003887">
    <property type="term" value="F:DNA-directed DNA polymerase activity"/>
    <property type="evidence" value="ECO:0007669"/>
    <property type="project" value="UniProtKB-UniRule"/>
</dbReference>
<feature type="domain" description="Polymerase/histidinol phosphatase N-terminal" evidence="13">
    <location>
        <begin position="314"/>
        <end position="381"/>
    </location>
</feature>
<evidence type="ECO:0000259" key="12">
    <source>
        <dbReference type="SMART" id="SM00479"/>
    </source>
</evidence>
<reference evidence="14 15" key="1">
    <citation type="submission" date="2017-01" db="EMBL/GenBank/DDBJ databases">
        <authorList>
            <person name="Erauso G."/>
        </authorList>
    </citation>
    <scope>NUCLEOTIDE SEQUENCE [LARGE SCALE GENOMIC DNA]</scope>
    <source>
        <strain evidence="14">MESINF1</strain>
    </source>
</reference>
<dbReference type="CDD" id="cd06127">
    <property type="entry name" value="DEDDh"/>
    <property type="match status" value="1"/>
</dbReference>
<evidence type="ECO:0000256" key="3">
    <source>
        <dbReference type="ARBA" id="ARBA00022679"/>
    </source>
</evidence>
<organism evidence="14 15">
    <name type="scientific">Mesotoga infera</name>
    <dbReference type="NCBI Taxonomy" id="1236046"/>
    <lineage>
        <taxon>Bacteria</taxon>
        <taxon>Thermotogati</taxon>
        <taxon>Thermotogota</taxon>
        <taxon>Thermotogae</taxon>
        <taxon>Kosmotogales</taxon>
        <taxon>Kosmotogaceae</taxon>
        <taxon>Mesotoga</taxon>
    </lineage>
</organism>
<dbReference type="Gene3D" id="1.10.150.700">
    <property type="entry name" value="PolC, middle finger domain"/>
    <property type="match status" value="1"/>
</dbReference>
<dbReference type="Gene3D" id="3.30.420.10">
    <property type="entry name" value="Ribonuclease H-like superfamily/Ribonuclease H"/>
    <property type="match status" value="1"/>
</dbReference>
<evidence type="ECO:0000256" key="5">
    <source>
        <dbReference type="ARBA" id="ARBA00022705"/>
    </source>
</evidence>
<dbReference type="InterPro" id="IPR006054">
    <property type="entry name" value="DnaQ"/>
</dbReference>
<dbReference type="SUPFAM" id="SSF160975">
    <property type="entry name" value="AF1531-like"/>
    <property type="match status" value="1"/>
</dbReference>
<evidence type="ECO:0000256" key="10">
    <source>
        <dbReference type="ARBA" id="ARBA00049244"/>
    </source>
</evidence>
<dbReference type="GO" id="GO:0005737">
    <property type="term" value="C:cytoplasm"/>
    <property type="evidence" value="ECO:0007669"/>
    <property type="project" value="UniProtKB-SubCell"/>
</dbReference>
<dbReference type="PANTHER" id="PTHR32294">
    <property type="entry name" value="DNA POLYMERASE III SUBUNIT ALPHA"/>
    <property type="match status" value="1"/>
</dbReference>
<dbReference type="Gene3D" id="3.30.1900.20">
    <property type="match status" value="2"/>
</dbReference>
<keyword evidence="2 11" id="KW-0963">Cytoplasm</keyword>
<sequence>MKLKIREINLPASRIIENVLGFYPDCQCEDSTLSDIILNPGKKEITFIFCGKTPDDLKDFLRTKFQRIASAQLKSRIQLTFRENTTEEPAGPSSRAAEFDPREILKWTNGASSYLSSSRIEYDGNKITITVGDHFSLQRINSKKADIRMAIEKVAGTKIPFEITLEEMPEAEAEALAETVTLEREIEKQPEPQPATVERILLGREIKAVSRPMSEVIGNESDLVVSGKVFGLEFRNNRFPVLMFNLTDHTDSLSVKITREDAKNLSTKLEDGDEITVRGKMETDTWLKEDVLVPRDIVRTSLARRKDNAPVKRVELHLHTKMSALDSVVETKNLIKTLKEWNHDAVAITDHGIVQSIPEFYFEAKKAGIKAIFGMEGYMINDSEPILYNLQDETLSLEEASFVVFDLETTGLNPKEDEIIEIGAVRVEGNEIIDTFSSFVKPSKEVSSLITSITGITNEDLESAQEIKTVLPEFIKFCEGAILVAHNALFDYGFVRNTVKKHFGGDWEMPCIDTLALAKSLIKSKSYSLDSIVKKLKLGHFEHHRASEDARVTSEVLRKFISMAKKRGVEKVAELDRLRKNLNLNSLKPIHISILARNKKGLGNLYRLVTVSHTEHYYMKPRIPKSVLNELREGLLIGTACISGEFARSYISGANTDELEEIAKFYDYIEVMPLDTVDSTEGEANISAETLKNMYREFYKVGKKLNIPVVMTGDVHFLEPHEKIFRAAINAAQDYENFQNQPDLHLHTTEEMLAKAMEIFEDEAIAREVVIDNTRYISSLIEEIVPVRGKLHPPIIEGAEDEVRRLTMENARRIYGNPLPEIVEKRLEKELNAIIGHGYAVLYLIAQKMVQKSNEDGYMVGSRGSVGSSLVANVIGITEVNPLPPHYLCPECGNSIFPETDIESGYDLPDKFCPTCSRKMKKNGQSIPFETFLGFEGDKVPDIDLNFSGEYQERAHAFIEELFGRDHVFRAGTISTLAEKTAYGFVRAYSEKSGKTFRKAEQERIARGISGVKRTTGQHPGGLMIVPKDLDVHDFTPVQHPANDTKSATLTTHFAYEVIHDDLVKIDALGHDDPTFIKMLKDITGIDPEDIPMDDRDTLSIFSSVKALGIRSQELGTDMGTLGIPEFGTGFVRGMLTDTRPATFGELVRISGLSHGTDVWLNNAKDIITSGQATLSKVIACRDDIMNYLISRGMEPAQAFKIMEKVRKGKGLKEEDEKAMRALKVPEWFLNSCKKIKYLFPKAHAAAYVSMGYRVAYFKVHHPLAFYSTYFSIKGDEFDIDLCTSDLNSIKKEILRLRAEQDRNVKDRAKETLLEVVMEMLLRGFGFLNVDLMKSHPTRFEIEGKMLRIPFNRLQNMGDKAAMSIDMEREKRPFSSVEDLMRRTSLNKTSIEMLRKYGALKGLPEKEQITLF</sequence>
<dbReference type="InterPro" id="IPR044923">
    <property type="entry name" value="PolC_middle_finger_sf"/>
</dbReference>
<keyword evidence="7 11" id="KW-0378">Hydrolase</keyword>
<dbReference type="Gene3D" id="2.40.50.140">
    <property type="entry name" value="Nucleic acid-binding proteins"/>
    <property type="match status" value="1"/>
</dbReference>
<keyword evidence="5 11" id="KW-0235">DNA replication</keyword>
<dbReference type="FunFam" id="3.30.420.10:FF:000045">
    <property type="entry name" value="3'-5' exonuclease DinG"/>
    <property type="match status" value="1"/>
</dbReference>
<dbReference type="EMBL" id="LS974202">
    <property type="protein sequence ID" value="SSC12476.1"/>
    <property type="molecule type" value="Genomic_DNA"/>
</dbReference>
<dbReference type="Pfam" id="PF00929">
    <property type="entry name" value="RNase_T"/>
    <property type="match status" value="1"/>
</dbReference>
<dbReference type="InterPro" id="IPR003141">
    <property type="entry name" value="Pol/His_phosphatase_N"/>
</dbReference>
<dbReference type="CDD" id="cd04484">
    <property type="entry name" value="polC_OBF"/>
    <property type="match status" value="1"/>
</dbReference>
<evidence type="ECO:0000256" key="11">
    <source>
        <dbReference type="HAMAP-Rule" id="MF_00356"/>
    </source>
</evidence>
<dbReference type="InterPro" id="IPR013520">
    <property type="entry name" value="Ribonucl_H"/>
</dbReference>
<dbReference type="Gene3D" id="3.20.20.140">
    <property type="entry name" value="Metal-dependent hydrolases"/>
    <property type="match status" value="2"/>
</dbReference>
<dbReference type="InterPro" id="IPR004013">
    <property type="entry name" value="PHP_dom"/>
</dbReference>
<evidence type="ECO:0000313" key="15">
    <source>
        <dbReference type="Proteomes" id="UP000250796"/>
    </source>
</evidence>
<dbReference type="InterPro" id="IPR040982">
    <property type="entry name" value="DNA_pol3_finger"/>
</dbReference>
<dbReference type="Pfam" id="PF07733">
    <property type="entry name" value="DNA_pol3_alpha"/>
    <property type="match status" value="2"/>
</dbReference>
<dbReference type="EC" id="2.7.7.7" evidence="11"/>
<keyword evidence="8 11" id="KW-0269">Exonuclease</keyword>
<evidence type="ECO:0000256" key="1">
    <source>
        <dbReference type="ARBA" id="ARBA00003452"/>
    </source>
</evidence>
<dbReference type="NCBIfam" id="TIGR00573">
    <property type="entry name" value="dnaq"/>
    <property type="match status" value="1"/>
</dbReference>
<dbReference type="GO" id="GO:0008408">
    <property type="term" value="F:3'-5' exonuclease activity"/>
    <property type="evidence" value="ECO:0007669"/>
    <property type="project" value="UniProtKB-UniRule"/>
</dbReference>
<dbReference type="InterPro" id="IPR012340">
    <property type="entry name" value="NA-bd_OB-fold"/>
</dbReference>
<keyword evidence="15" id="KW-1185">Reference proteome</keyword>
<dbReference type="NCBIfam" id="NF001688">
    <property type="entry name" value="PRK00448.1"/>
    <property type="match status" value="1"/>
</dbReference>
<evidence type="ECO:0000256" key="9">
    <source>
        <dbReference type="ARBA" id="ARBA00022932"/>
    </source>
</evidence>
<keyword evidence="9 11" id="KW-0239">DNA-directed DNA polymerase</keyword>
<dbReference type="CDD" id="cd07435">
    <property type="entry name" value="PHP_PolIIIA_POLC"/>
    <property type="match status" value="1"/>
</dbReference>
<dbReference type="InterPro" id="IPR012337">
    <property type="entry name" value="RNaseH-like_sf"/>
</dbReference>
<proteinExistence type="inferred from homology"/>
<dbReference type="RefSeq" id="WP_169698793.1">
    <property type="nucleotide sequence ID" value="NZ_LS974202.1"/>
</dbReference>
<dbReference type="InterPro" id="IPR004805">
    <property type="entry name" value="DnaE2/DnaE/PolC"/>
</dbReference>
<dbReference type="SMART" id="SM00479">
    <property type="entry name" value="EXOIII"/>
    <property type="match status" value="1"/>
</dbReference>
<dbReference type="KEGG" id="minf:MESINF_1027"/>
<accession>A0A7Z7LEP5</accession>
<evidence type="ECO:0000256" key="6">
    <source>
        <dbReference type="ARBA" id="ARBA00022722"/>
    </source>
</evidence>
<dbReference type="PANTHER" id="PTHR32294:SF5">
    <property type="entry name" value="DNA POLYMERASE III POLC-TYPE"/>
    <property type="match status" value="1"/>
</dbReference>
<dbReference type="InterPro" id="IPR029460">
    <property type="entry name" value="DNAPol_HHH"/>
</dbReference>
<keyword evidence="6 11" id="KW-0540">Nuclease</keyword>
<dbReference type="SMART" id="SM00481">
    <property type="entry name" value="POLIIIAc"/>
    <property type="match status" value="1"/>
</dbReference>
<dbReference type="SUPFAM" id="SSF53098">
    <property type="entry name" value="Ribonuclease H-like"/>
    <property type="match status" value="1"/>
</dbReference>
<dbReference type="Gene3D" id="1.10.150.870">
    <property type="match status" value="1"/>
</dbReference>
<evidence type="ECO:0000256" key="4">
    <source>
        <dbReference type="ARBA" id="ARBA00022695"/>
    </source>
</evidence>
<dbReference type="GO" id="GO:0006261">
    <property type="term" value="P:DNA-templated DNA replication"/>
    <property type="evidence" value="ECO:0007669"/>
    <property type="project" value="UniProtKB-UniRule"/>
</dbReference>
<evidence type="ECO:0000256" key="8">
    <source>
        <dbReference type="ARBA" id="ARBA00022839"/>
    </source>
</evidence>
<evidence type="ECO:0000256" key="2">
    <source>
        <dbReference type="ARBA" id="ARBA00022490"/>
    </source>
</evidence>
<keyword evidence="3 11" id="KW-0808">Transferase</keyword>
<dbReference type="Pfam" id="PF14579">
    <property type="entry name" value="HHH_6"/>
    <property type="match status" value="1"/>
</dbReference>
<comment type="subcellular location">
    <subcellularLocation>
        <location evidence="11">Cytoplasm</location>
    </subcellularLocation>
</comment>
<dbReference type="InterPro" id="IPR011708">
    <property type="entry name" value="DNA_pol3_alpha_NTPase_dom"/>
</dbReference>
<gene>
    <name evidence="11 14" type="primary">polC</name>
    <name evidence="14" type="ORF">MESINF_1027</name>
</gene>
<dbReference type="GO" id="GO:0003677">
    <property type="term" value="F:DNA binding"/>
    <property type="evidence" value="ECO:0007669"/>
    <property type="project" value="UniProtKB-UniRule"/>
</dbReference>
<dbReference type="HAMAP" id="MF_00356">
    <property type="entry name" value="DNApol_PolC"/>
    <property type="match status" value="1"/>
</dbReference>
<evidence type="ECO:0000259" key="13">
    <source>
        <dbReference type="SMART" id="SM00481"/>
    </source>
</evidence>
<keyword evidence="4 11" id="KW-0548">Nucleotidyltransferase</keyword>
<dbReference type="InterPro" id="IPR006308">
    <property type="entry name" value="Pol_III_a_PolC-type_gram_pos"/>
</dbReference>